<dbReference type="EMBL" id="CAMPGE010005839">
    <property type="protein sequence ID" value="CAI2364682.1"/>
    <property type="molecule type" value="Genomic_DNA"/>
</dbReference>
<name>A0AAD1XAF6_EUPCR</name>
<reference evidence="3" key="1">
    <citation type="submission" date="2023-07" db="EMBL/GenBank/DDBJ databases">
        <authorList>
            <consortium name="AG Swart"/>
            <person name="Singh M."/>
            <person name="Singh A."/>
            <person name="Seah K."/>
            <person name="Emmerich C."/>
        </authorList>
    </citation>
    <scope>NUCLEOTIDE SEQUENCE</scope>
    <source>
        <strain evidence="3">DP1</strain>
    </source>
</reference>
<feature type="compositionally biased region" description="Basic residues" evidence="1">
    <location>
        <begin position="30"/>
        <end position="47"/>
    </location>
</feature>
<dbReference type="Pfam" id="PF03031">
    <property type="entry name" value="NIF"/>
    <property type="match status" value="1"/>
</dbReference>
<dbReference type="InterPro" id="IPR023214">
    <property type="entry name" value="HAD_sf"/>
</dbReference>
<dbReference type="Gene3D" id="3.40.50.1000">
    <property type="entry name" value="HAD superfamily/HAD-like"/>
    <property type="match status" value="1"/>
</dbReference>
<dbReference type="GO" id="GO:0016791">
    <property type="term" value="F:phosphatase activity"/>
    <property type="evidence" value="ECO:0007669"/>
    <property type="project" value="InterPro"/>
</dbReference>
<dbReference type="FunFam" id="3.40.50.1000:FF:000093">
    <property type="entry name" value="NLI interacting factor-like phosphatase family protein"/>
    <property type="match status" value="1"/>
</dbReference>
<evidence type="ECO:0000313" key="4">
    <source>
        <dbReference type="Proteomes" id="UP001295684"/>
    </source>
</evidence>
<dbReference type="PANTHER" id="PTHR12210">
    <property type="entry name" value="DULLARD PROTEIN PHOSPHATASE"/>
    <property type="match status" value="1"/>
</dbReference>
<comment type="caution">
    <text evidence="3">The sequence shown here is derived from an EMBL/GenBank/DDBJ whole genome shotgun (WGS) entry which is preliminary data.</text>
</comment>
<dbReference type="InterPro" id="IPR011948">
    <property type="entry name" value="Dullard_phosphatase"/>
</dbReference>
<dbReference type="InterPro" id="IPR050365">
    <property type="entry name" value="TIM50"/>
</dbReference>
<proteinExistence type="predicted"/>
<dbReference type="AlphaFoldDB" id="A0AAD1XAF6"/>
<feature type="region of interest" description="Disordered" evidence="1">
    <location>
        <begin position="30"/>
        <end position="52"/>
    </location>
</feature>
<dbReference type="PROSITE" id="PS50969">
    <property type="entry name" value="FCP1"/>
    <property type="match status" value="1"/>
</dbReference>
<dbReference type="CDD" id="cd07521">
    <property type="entry name" value="HAD_FCP1-like"/>
    <property type="match status" value="1"/>
</dbReference>
<keyword evidence="4" id="KW-1185">Reference proteome</keyword>
<dbReference type="InterPro" id="IPR004274">
    <property type="entry name" value="FCP1_dom"/>
</dbReference>
<dbReference type="SUPFAM" id="SSF56784">
    <property type="entry name" value="HAD-like"/>
    <property type="match status" value="1"/>
</dbReference>
<evidence type="ECO:0000256" key="1">
    <source>
        <dbReference type="SAM" id="MobiDB-lite"/>
    </source>
</evidence>
<protein>
    <recommendedName>
        <fullName evidence="2">FCP1 homology domain-containing protein</fullName>
    </recommendedName>
</protein>
<dbReference type="InterPro" id="IPR036412">
    <property type="entry name" value="HAD-like_sf"/>
</dbReference>
<dbReference type="SMART" id="SM00577">
    <property type="entry name" value="CPDc"/>
    <property type="match status" value="1"/>
</dbReference>
<sequence length="356" mass="41203">MKATPVQAKTNQKSYSKVILKSQSLRTFKLNKAKRRSKSKRGPRSLPRKAENGILPMLHDPLKKTLVLDLDETLIHADETKSFNYQKVVYEQDSATRTKHYMSTRPGLEEFLTRMAKFYEIVIFTASIKSYAKAMINTFDADNLISHVLTRKDCTCKKGVYYKDISKLGRPLKNVIIVDNYPLLYSKHRENGLPIKTWLGNDKSDEELNKLSRILQKLSSKTDVRDYIKELTTCSKKHVSDYSPKGECINYIKAEFLLFPTTRKKQAKVIPRRKITRRSTSISTQLKNSKSQIRMCMSTKIFPAKAGLIQNSPQVVKTVLKDPVKQKFLAKISQEASKLQRERYARIRRKNPKIYF</sequence>
<accession>A0AAD1XAF6</accession>
<feature type="domain" description="FCP1 homology" evidence="2">
    <location>
        <begin position="59"/>
        <end position="218"/>
    </location>
</feature>
<evidence type="ECO:0000259" key="2">
    <source>
        <dbReference type="PROSITE" id="PS50969"/>
    </source>
</evidence>
<dbReference type="NCBIfam" id="TIGR02251">
    <property type="entry name" value="HIF-SF_euk"/>
    <property type="match status" value="1"/>
</dbReference>
<gene>
    <name evidence="3" type="ORF">ECRASSUSDP1_LOCUS6027</name>
</gene>
<organism evidence="3 4">
    <name type="scientific">Euplotes crassus</name>
    <dbReference type="NCBI Taxonomy" id="5936"/>
    <lineage>
        <taxon>Eukaryota</taxon>
        <taxon>Sar</taxon>
        <taxon>Alveolata</taxon>
        <taxon>Ciliophora</taxon>
        <taxon>Intramacronucleata</taxon>
        <taxon>Spirotrichea</taxon>
        <taxon>Hypotrichia</taxon>
        <taxon>Euplotida</taxon>
        <taxon>Euplotidae</taxon>
        <taxon>Moneuplotes</taxon>
    </lineage>
</organism>
<evidence type="ECO:0000313" key="3">
    <source>
        <dbReference type="EMBL" id="CAI2364682.1"/>
    </source>
</evidence>
<dbReference type="Proteomes" id="UP001295684">
    <property type="component" value="Unassembled WGS sequence"/>
</dbReference>